<dbReference type="PATRIC" id="fig|379893.4.peg.2504"/>
<dbReference type="InterPro" id="IPR029044">
    <property type="entry name" value="Nucleotide-diphossugar_trans"/>
</dbReference>
<sequence length="493" mass="55453">MPEQKPSGRATIELNRMTKFSRTRAMHQFYRDVFTRTLDLPEADVLPAHVVAEILHYRNSDLDTMKPTLMAAVTGLEADKDEAIKALMCAITLANNAFDVKNQGQQQAFPAEMAEAVTNYVVAALQKEKSLNFVVAAVQILFRINEIESALFLISNNLSLLSNSAPVLKILLLICLMEEDDNQAQIVIQHLTADSALLGEDPFALLMIVCGIYRLGGVPESFIDFRPLAEIEPVPDYSRYQWRIPHTGNGKTTVLVACDKKYYLEHARALVASIYDTNGTDLNVHLHVYNCDDDLHAQVRELAQRFPGLAISLSAEEVPAVHGINVHYASRRFIFMRYALEQFAAPVLLLDADCLVRQRWQETLRTFYPKGLILTQNDAAPLWERVQGGFLYADADALGFRYLDTVARFIDRNLASGNAVWFLDQVALSFAVDVLPAVDQMQIGREPASRLIDINHRNEAFSWVVTTHKNGDGEYQQYKNALCEKYLAAHEAY</sequence>
<dbReference type="Gene3D" id="3.90.550.10">
    <property type="entry name" value="Spore Coat Polysaccharide Biosynthesis Protein SpsA, Chain A"/>
    <property type="match status" value="1"/>
</dbReference>
<proteinExistence type="predicted"/>
<organism evidence="1 2">
    <name type="scientific">Trabulsiella odontotermitis</name>
    <dbReference type="NCBI Taxonomy" id="379893"/>
    <lineage>
        <taxon>Bacteria</taxon>
        <taxon>Pseudomonadati</taxon>
        <taxon>Pseudomonadota</taxon>
        <taxon>Gammaproteobacteria</taxon>
        <taxon>Enterobacterales</taxon>
        <taxon>Enterobacteriaceae</taxon>
        <taxon>Trabulsiella</taxon>
    </lineage>
</organism>
<dbReference type="Proteomes" id="UP000037393">
    <property type="component" value="Unassembled WGS sequence"/>
</dbReference>
<keyword evidence="2" id="KW-1185">Reference proteome</keyword>
<name>A0A0L0H240_9ENTR</name>
<comment type="caution">
    <text evidence="1">The sequence shown here is derived from an EMBL/GenBank/DDBJ whole genome shotgun (WGS) entry which is preliminary data.</text>
</comment>
<dbReference type="AlphaFoldDB" id="A0A0L0H240"/>
<protein>
    <submittedName>
        <fullName evidence="1">Uncharacterized protein</fullName>
    </submittedName>
</protein>
<dbReference type="EMBL" id="JNGI01000019">
    <property type="protein sequence ID" value="KNC94808.1"/>
    <property type="molecule type" value="Genomic_DNA"/>
</dbReference>
<reference evidence="1 2" key="1">
    <citation type="journal article" date="2015" name="Appl. Environ. Microbiol.">
        <title>The Enterobacterium Trabulsiella odontotermitis Presents Novel Adaptations Related to Its Association with Fungus-Growing Termites.</title>
        <authorList>
            <person name="Sapountzis P."/>
            <person name="Gruntjes T."/>
            <person name="Otani S."/>
            <person name="Estevez J."/>
            <person name="da Costa R.R."/>
            <person name="Plunkett G.3rd."/>
            <person name="Perna N.T."/>
            <person name="Poulsen M."/>
        </authorList>
    </citation>
    <scope>NUCLEOTIDE SEQUENCE [LARGE SCALE GENOMIC DNA]</scope>
    <source>
        <strain evidence="1 2">12</strain>
    </source>
</reference>
<accession>A0A0L0H240</accession>
<gene>
    <name evidence="1" type="ORF">GM31_12325</name>
</gene>
<dbReference type="SUPFAM" id="SSF53448">
    <property type="entry name" value="Nucleotide-diphospho-sugar transferases"/>
    <property type="match status" value="1"/>
</dbReference>
<dbReference type="STRING" id="379893.GCA_001297775_01120"/>
<evidence type="ECO:0000313" key="2">
    <source>
        <dbReference type="Proteomes" id="UP000037393"/>
    </source>
</evidence>
<evidence type="ECO:0000313" key="1">
    <source>
        <dbReference type="EMBL" id="KNC94808.1"/>
    </source>
</evidence>